<sequence>MNEQHEPQENLQVFTATGVELDRYVPALADLRIRVFREFPYLYDGDADYEARYLQTYRDAEGSVVVVVTDGERIVGASTALPMAEETDEVKAPFVAHGYDPSRIFYLGESVLLPDYRGRGLGVRFFEERERHARALSEQQGLQFDWYAFCAVQRSDDDPRRPADHVPLDRFWTKRGYRRHPELTTTFSWQELGDTDETAKPMVFWLKPAD</sequence>
<reference evidence="2" key="1">
    <citation type="submission" date="2017-08" db="EMBL/GenBank/DDBJ databases">
        <authorList>
            <person name="Imhoff J.F."/>
            <person name="Rahn T."/>
            <person name="Kuenzel S."/>
            <person name="Neulinger S.C."/>
        </authorList>
    </citation>
    <scope>NUCLEOTIDE SEQUENCE</scope>
    <source>
        <strain evidence="2">DSM 11080</strain>
    </source>
</reference>
<dbReference type="InterPro" id="IPR016181">
    <property type="entry name" value="Acyl_CoA_acyltransferase"/>
</dbReference>
<accession>A0AAJ0XBA7</accession>
<dbReference type="CDD" id="cd04301">
    <property type="entry name" value="NAT_SF"/>
    <property type="match status" value="1"/>
</dbReference>
<dbReference type="RefSeq" id="WP_200347624.1">
    <property type="nucleotide sequence ID" value="NZ_NRSJ01000035.1"/>
</dbReference>
<proteinExistence type="predicted"/>
<evidence type="ECO:0000313" key="2">
    <source>
        <dbReference type="EMBL" id="MBK1706173.1"/>
    </source>
</evidence>
<organism evidence="2 3">
    <name type="scientific">Halochromatium glycolicum</name>
    <dbReference type="NCBI Taxonomy" id="85075"/>
    <lineage>
        <taxon>Bacteria</taxon>
        <taxon>Pseudomonadati</taxon>
        <taxon>Pseudomonadota</taxon>
        <taxon>Gammaproteobacteria</taxon>
        <taxon>Chromatiales</taxon>
        <taxon>Chromatiaceae</taxon>
        <taxon>Halochromatium</taxon>
    </lineage>
</organism>
<protein>
    <submittedName>
        <fullName evidence="2">GNAT family N-acetyltransferase</fullName>
    </submittedName>
</protein>
<evidence type="ECO:0000313" key="3">
    <source>
        <dbReference type="Proteomes" id="UP001296776"/>
    </source>
</evidence>
<dbReference type="InterPro" id="IPR000182">
    <property type="entry name" value="GNAT_dom"/>
</dbReference>
<name>A0AAJ0XBA7_9GAMM</name>
<keyword evidence="3" id="KW-1185">Reference proteome</keyword>
<dbReference type="GO" id="GO:0016747">
    <property type="term" value="F:acyltransferase activity, transferring groups other than amino-acyl groups"/>
    <property type="evidence" value="ECO:0007669"/>
    <property type="project" value="InterPro"/>
</dbReference>
<evidence type="ECO:0000259" key="1">
    <source>
        <dbReference type="PROSITE" id="PS51186"/>
    </source>
</evidence>
<comment type="caution">
    <text evidence="2">The sequence shown here is derived from an EMBL/GenBank/DDBJ whole genome shotgun (WGS) entry which is preliminary data.</text>
</comment>
<dbReference type="SUPFAM" id="SSF55729">
    <property type="entry name" value="Acyl-CoA N-acyltransferases (Nat)"/>
    <property type="match status" value="1"/>
</dbReference>
<feature type="domain" description="N-acetyltransferase" evidence="1">
    <location>
        <begin position="16"/>
        <end position="207"/>
    </location>
</feature>
<dbReference type="Pfam" id="PF00583">
    <property type="entry name" value="Acetyltransf_1"/>
    <property type="match status" value="1"/>
</dbReference>
<dbReference type="AlphaFoldDB" id="A0AAJ0XBA7"/>
<dbReference type="EMBL" id="NRSJ01000035">
    <property type="protein sequence ID" value="MBK1706173.1"/>
    <property type="molecule type" value="Genomic_DNA"/>
</dbReference>
<dbReference type="PROSITE" id="PS51186">
    <property type="entry name" value="GNAT"/>
    <property type="match status" value="1"/>
</dbReference>
<gene>
    <name evidence="2" type="ORF">CKO40_16860</name>
</gene>
<dbReference type="Proteomes" id="UP001296776">
    <property type="component" value="Unassembled WGS sequence"/>
</dbReference>
<dbReference type="Gene3D" id="3.40.630.30">
    <property type="match status" value="1"/>
</dbReference>
<reference evidence="2" key="2">
    <citation type="journal article" date="2020" name="Microorganisms">
        <title>Osmotic Adaptation and Compatible Solute Biosynthesis of Phototrophic Bacteria as Revealed from Genome Analyses.</title>
        <authorList>
            <person name="Imhoff J.F."/>
            <person name="Rahn T."/>
            <person name="Kunzel S."/>
            <person name="Keller A."/>
            <person name="Neulinger S.C."/>
        </authorList>
    </citation>
    <scope>NUCLEOTIDE SEQUENCE</scope>
    <source>
        <strain evidence="2">DSM 11080</strain>
    </source>
</reference>